<keyword evidence="3" id="KW-1185">Reference proteome</keyword>
<name>A0AAE0LP57_9PEZI</name>
<feature type="compositionally biased region" description="Basic and acidic residues" evidence="1">
    <location>
        <begin position="159"/>
        <end position="183"/>
    </location>
</feature>
<dbReference type="Proteomes" id="UP001278766">
    <property type="component" value="Unassembled WGS sequence"/>
</dbReference>
<organism evidence="2 3">
    <name type="scientific">Chaetomium fimeti</name>
    <dbReference type="NCBI Taxonomy" id="1854472"/>
    <lineage>
        <taxon>Eukaryota</taxon>
        <taxon>Fungi</taxon>
        <taxon>Dikarya</taxon>
        <taxon>Ascomycota</taxon>
        <taxon>Pezizomycotina</taxon>
        <taxon>Sordariomycetes</taxon>
        <taxon>Sordariomycetidae</taxon>
        <taxon>Sordariales</taxon>
        <taxon>Chaetomiaceae</taxon>
        <taxon>Chaetomium</taxon>
    </lineage>
</organism>
<evidence type="ECO:0000256" key="1">
    <source>
        <dbReference type="SAM" id="MobiDB-lite"/>
    </source>
</evidence>
<proteinExistence type="predicted"/>
<reference evidence="2" key="2">
    <citation type="submission" date="2023-06" db="EMBL/GenBank/DDBJ databases">
        <authorList>
            <consortium name="Lawrence Berkeley National Laboratory"/>
            <person name="Haridas S."/>
            <person name="Hensen N."/>
            <person name="Bonometti L."/>
            <person name="Westerberg I."/>
            <person name="Brannstrom I.O."/>
            <person name="Guillou S."/>
            <person name="Cros-Aarteil S."/>
            <person name="Calhoun S."/>
            <person name="Kuo A."/>
            <person name="Mondo S."/>
            <person name="Pangilinan J."/>
            <person name="Riley R."/>
            <person name="Labutti K."/>
            <person name="Andreopoulos B."/>
            <person name="Lipzen A."/>
            <person name="Chen C."/>
            <person name="Yanf M."/>
            <person name="Daum C."/>
            <person name="Ng V."/>
            <person name="Clum A."/>
            <person name="Steindorff A."/>
            <person name="Ohm R."/>
            <person name="Martin F."/>
            <person name="Silar P."/>
            <person name="Natvig D."/>
            <person name="Lalanne C."/>
            <person name="Gautier V."/>
            <person name="Ament-Velasquez S.L."/>
            <person name="Kruys A."/>
            <person name="Hutchinson M.I."/>
            <person name="Powell A.J."/>
            <person name="Barry K."/>
            <person name="Miller A.N."/>
            <person name="Grigoriev I.V."/>
            <person name="Debuchy R."/>
            <person name="Gladieux P."/>
            <person name="Thoren M.H."/>
            <person name="Johannesson H."/>
        </authorList>
    </citation>
    <scope>NUCLEOTIDE SEQUENCE</scope>
    <source>
        <strain evidence="2">CBS 168.71</strain>
    </source>
</reference>
<evidence type="ECO:0000313" key="3">
    <source>
        <dbReference type="Proteomes" id="UP001278766"/>
    </source>
</evidence>
<comment type="caution">
    <text evidence="2">The sequence shown here is derived from an EMBL/GenBank/DDBJ whole genome shotgun (WGS) entry which is preliminary data.</text>
</comment>
<dbReference type="EMBL" id="JAUEPN010000007">
    <property type="protein sequence ID" value="KAK3292130.1"/>
    <property type="molecule type" value="Genomic_DNA"/>
</dbReference>
<accession>A0AAE0LP57</accession>
<feature type="region of interest" description="Disordered" evidence="1">
    <location>
        <begin position="30"/>
        <end position="68"/>
    </location>
</feature>
<reference evidence="2" key="1">
    <citation type="journal article" date="2023" name="Mol. Phylogenet. Evol.">
        <title>Genome-scale phylogeny and comparative genomics of the fungal order Sordariales.</title>
        <authorList>
            <person name="Hensen N."/>
            <person name="Bonometti L."/>
            <person name="Westerberg I."/>
            <person name="Brannstrom I.O."/>
            <person name="Guillou S."/>
            <person name="Cros-Aarteil S."/>
            <person name="Calhoun S."/>
            <person name="Haridas S."/>
            <person name="Kuo A."/>
            <person name="Mondo S."/>
            <person name="Pangilinan J."/>
            <person name="Riley R."/>
            <person name="LaButti K."/>
            <person name="Andreopoulos B."/>
            <person name="Lipzen A."/>
            <person name="Chen C."/>
            <person name="Yan M."/>
            <person name="Daum C."/>
            <person name="Ng V."/>
            <person name="Clum A."/>
            <person name="Steindorff A."/>
            <person name="Ohm R.A."/>
            <person name="Martin F."/>
            <person name="Silar P."/>
            <person name="Natvig D.O."/>
            <person name="Lalanne C."/>
            <person name="Gautier V."/>
            <person name="Ament-Velasquez S.L."/>
            <person name="Kruys A."/>
            <person name="Hutchinson M.I."/>
            <person name="Powell A.J."/>
            <person name="Barry K."/>
            <person name="Miller A.N."/>
            <person name="Grigoriev I.V."/>
            <person name="Debuchy R."/>
            <person name="Gladieux P."/>
            <person name="Hiltunen Thoren M."/>
            <person name="Johannesson H."/>
        </authorList>
    </citation>
    <scope>NUCLEOTIDE SEQUENCE</scope>
    <source>
        <strain evidence="2">CBS 168.71</strain>
    </source>
</reference>
<sequence length="183" mass="20202">MSSHSRALVGTRIRVLPLAATLDDMACARPLSPGPKRRVGDVTAGYTPSDHPNPSSSLHMQQTAPNPTLIPSMGANYAHPQPKEFTPRAWWDRSMASNVNMQAEFRCHSSLATRRLGCPVYRMSSCRHPLPVRTNRQHVATGSSTLPFTGLVTGSPLVDKSRESGRSRFDREGREDGSFVHRR</sequence>
<gene>
    <name evidence="2" type="ORF">B0H64DRAFT_222168</name>
</gene>
<feature type="compositionally biased region" description="Polar residues" evidence="1">
    <location>
        <begin position="50"/>
        <end position="66"/>
    </location>
</feature>
<evidence type="ECO:0000313" key="2">
    <source>
        <dbReference type="EMBL" id="KAK3292130.1"/>
    </source>
</evidence>
<dbReference type="GeneID" id="87836529"/>
<feature type="region of interest" description="Disordered" evidence="1">
    <location>
        <begin position="151"/>
        <end position="183"/>
    </location>
</feature>
<protein>
    <submittedName>
        <fullName evidence="2">Uncharacterized protein</fullName>
    </submittedName>
</protein>
<dbReference type="AlphaFoldDB" id="A0AAE0LP57"/>
<dbReference type="RefSeq" id="XP_062655644.1">
    <property type="nucleotide sequence ID" value="XM_062799581.1"/>
</dbReference>